<accession>A0AAD8VJZ6</accession>
<evidence type="ECO:0000256" key="1">
    <source>
        <dbReference type="SAM" id="MobiDB-lite"/>
    </source>
</evidence>
<dbReference type="InterPro" id="IPR036875">
    <property type="entry name" value="Znf_CCHC_sf"/>
</dbReference>
<dbReference type="GO" id="GO:0008270">
    <property type="term" value="F:zinc ion binding"/>
    <property type="evidence" value="ECO:0007669"/>
    <property type="project" value="InterPro"/>
</dbReference>
<dbReference type="SUPFAM" id="SSF57756">
    <property type="entry name" value="Retrovirus zinc finger-like domains"/>
    <property type="match status" value="1"/>
</dbReference>
<feature type="compositionally biased region" description="Polar residues" evidence="1">
    <location>
        <begin position="158"/>
        <end position="174"/>
    </location>
</feature>
<keyword evidence="3" id="KW-1185">Reference proteome</keyword>
<proteinExistence type="predicted"/>
<evidence type="ECO:0000313" key="3">
    <source>
        <dbReference type="Proteomes" id="UP001231189"/>
    </source>
</evidence>
<gene>
    <name evidence="2" type="ORF">QYE76_034175</name>
</gene>
<dbReference type="EMBL" id="JAUUTY010000007">
    <property type="protein sequence ID" value="KAK1610502.1"/>
    <property type="molecule type" value="Genomic_DNA"/>
</dbReference>
<sequence length="188" mass="21648">MQKSIENMLCKILGRICEMQQQLKMVTEVFKHRPEPNLVKLFDMLELSMKEQIEAMTTIIKRDQVRNKTRIICDYCKRPGHIKRNCFELVGYPAGWQARQHNKSLANGNTERRQSNVHFTPAVSTSKQSGKVAKTLEEYKFKLMSVSDDGLTEHAASFHSTGGSNSLHPQNNNKGFEDMQDSWDWSRA</sequence>
<dbReference type="AlphaFoldDB" id="A0AAD8VJZ6"/>
<reference evidence="2" key="1">
    <citation type="submission" date="2023-07" db="EMBL/GenBank/DDBJ databases">
        <title>A chromosome-level genome assembly of Lolium multiflorum.</title>
        <authorList>
            <person name="Chen Y."/>
            <person name="Copetti D."/>
            <person name="Kolliker R."/>
            <person name="Studer B."/>
        </authorList>
    </citation>
    <scope>NUCLEOTIDE SEQUENCE</scope>
    <source>
        <strain evidence="2">02402/16</strain>
        <tissue evidence="2">Leaf</tissue>
    </source>
</reference>
<evidence type="ECO:0000313" key="2">
    <source>
        <dbReference type="EMBL" id="KAK1610502.1"/>
    </source>
</evidence>
<organism evidence="2 3">
    <name type="scientific">Lolium multiflorum</name>
    <name type="common">Italian ryegrass</name>
    <name type="synonym">Lolium perenne subsp. multiflorum</name>
    <dbReference type="NCBI Taxonomy" id="4521"/>
    <lineage>
        <taxon>Eukaryota</taxon>
        <taxon>Viridiplantae</taxon>
        <taxon>Streptophyta</taxon>
        <taxon>Embryophyta</taxon>
        <taxon>Tracheophyta</taxon>
        <taxon>Spermatophyta</taxon>
        <taxon>Magnoliopsida</taxon>
        <taxon>Liliopsida</taxon>
        <taxon>Poales</taxon>
        <taxon>Poaceae</taxon>
        <taxon>BOP clade</taxon>
        <taxon>Pooideae</taxon>
        <taxon>Poodae</taxon>
        <taxon>Poeae</taxon>
        <taxon>Poeae Chloroplast Group 2 (Poeae type)</taxon>
        <taxon>Loliodinae</taxon>
        <taxon>Loliinae</taxon>
        <taxon>Lolium</taxon>
    </lineage>
</organism>
<evidence type="ECO:0008006" key="4">
    <source>
        <dbReference type="Google" id="ProtNLM"/>
    </source>
</evidence>
<protein>
    <recommendedName>
        <fullName evidence="4">CCHC-type domain-containing protein</fullName>
    </recommendedName>
</protein>
<dbReference type="PANTHER" id="PTHR34222">
    <property type="entry name" value="GAG_PRE-INTEGRS DOMAIN-CONTAINING PROTEIN"/>
    <property type="match status" value="1"/>
</dbReference>
<dbReference type="PANTHER" id="PTHR34222:SF33">
    <property type="entry name" value="RETROTRANSPOSON GAG DOMAIN-CONTAINING PROTEIN"/>
    <property type="match status" value="1"/>
</dbReference>
<dbReference type="Proteomes" id="UP001231189">
    <property type="component" value="Unassembled WGS sequence"/>
</dbReference>
<feature type="region of interest" description="Disordered" evidence="1">
    <location>
        <begin position="155"/>
        <end position="188"/>
    </location>
</feature>
<comment type="caution">
    <text evidence="2">The sequence shown here is derived from an EMBL/GenBank/DDBJ whole genome shotgun (WGS) entry which is preliminary data.</text>
</comment>
<dbReference type="GO" id="GO:0003676">
    <property type="term" value="F:nucleic acid binding"/>
    <property type="evidence" value="ECO:0007669"/>
    <property type="project" value="InterPro"/>
</dbReference>
<name>A0AAD8VJZ6_LOLMU</name>